<comment type="caution">
    <text evidence="1">The sequence shown here is derived from an EMBL/GenBank/DDBJ whole genome shotgun (WGS) entry which is preliminary data.</text>
</comment>
<dbReference type="AlphaFoldDB" id="A0A1B8TZP6"/>
<dbReference type="EMBL" id="LSFM01000019">
    <property type="protein sequence ID" value="OBY65110.1"/>
    <property type="molecule type" value="Genomic_DNA"/>
</dbReference>
<proteinExistence type="predicted"/>
<protein>
    <recommendedName>
        <fullName evidence="3">Peptidylprolyl isomerase</fullName>
    </recommendedName>
</protein>
<dbReference type="Proteomes" id="UP000092584">
    <property type="component" value="Unassembled WGS sequence"/>
</dbReference>
<reference evidence="2" key="1">
    <citation type="submission" date="2016-02" db="EMBL/GenBank/DDBJ databases">
        <authorList>
            <person name="Shin S.-K."/>
            <person name="Yi H."/>
            <person name="Kim E."/>
        </authorList>
    </citation>
    <scope>NUCLEOTIDE SEQUENCE [LARGE SCALE GENOMIC DNA]</scope>
    <source>
        <strain evidence="2">LPB0003</strain>
    </source>
</reference>
<dbReference type="OrthoDB" id="9785180at2"/>
<dbReference type="STRING" id="1774273.LPB03_00245"/>
<name>A0A1B8TZP6_9FLAO</name>
<evidence type="ECO:0000313" key="1">
    <source>
        <dbReference type="EMBL" id="OBY65110.1"/>
    </source>
</evidence>
<dbReference type="RefSeq" id="WP_065318484.1">
    <property type="nucleotide sequence ID" value="NZ_CAXBLX010000002.1"/>
</dbReference>
<evidence type="ECO:0000313" key="2">
    <source>
        <dbReference type="Proteomes" id="UP000092584"/>
    </source>
</evidence>
<accession>A0A1B8TZP6</accession>
<dbReference type="PROSITE" id="PS51257">
    <property type="entry name" value="PROKAR_LIPOPROTEIN"/>
    <property type="match status" value="1"/>
</dbReference>
<keyword evidence="2" id="KW-1185">Reference proteome</keyword>
<evidence type="ECO:0008006" key="3">
    <source>
        <dbReference type="Google" id="ProtNLM"/>
    </source>
</evidence>
<organism evidence="1 2">
    <name type="scientific">Polaribacter vadi</name>
    <dbReference type="NCBI Taxonomy" id="1774273"/>
    <lineage>
        <taxon>Bacteria</taxon>
        <taxon>Pseudomonadati</taxon>
        <taxon>Bacteroidota</taxon>
        <taxon>Flavobacteriia</taxon>
        <taxon>Flavobacteriales</taxon>
        <taxon>Flavobacteriaceae</taxon>
    </lineage>
</organism>
<sequence>MRKFTVLFLIFCVFASCEYLQVEEKENTTSEIVAIVNTEKLFREDLVNVVPNNTSKEDSIVLVKGFINDWAVKQLLLSNAESNSSLEEVTEINSLVKDYKESLLINSYKERLINQQLDTVISESEIENFYADNKENFKLNEELLKIKYLHFDNNIINKKEFIKLFQSDKIEDLEALEKQQLSFKYYQFNDSIWTQLDKVLLKLPFSKENLLNKTKFLQKQDSLGLYLVAVNDVLVRNDTAPLSYIEPTVKQMILHRRKIELIRDIEKILVKDATKNNNFKIY</sequence>
<gene>
    <name evidence="1" type="ORF">LPB3_04860</name>
</gene>
<dbReference type="KEGG" id="pob:LPB03_00245"/>